<dbReference type="InterPro" id="IPR057667">
    <property type="entry name" value="HTH_SB"/>
</dbReference>
<keyword evidence="12" id="KW-0891">Chondrogenesis</keyword>
<comment type="caution">
    <text evidence="20">The sequence shown here is derived from an EMBL/GenBank/DDBJ whole genome shotgun (WGS) entry which is preliminary data.</text>
</comment>
<keyword evidence="8" id="KW-0892">Osteogenesis</keyword>
<dbReference type="AlphaFoldDB" id="A0AAN8LTB9"/>
<evidence type="ECO:0000256" key="13">
    <source>
        <dbReference type="ARBA" id="ARBA00065115"/>
    </source>
</evidence>
<evidence type="ECO:0000256" key="15">
    <source>
        <dbReference type="ARBA" id="ARBA00083455"/>
    </source>
</evidence>
<dbReference type="Gene3D" id="2.10.90.10">
    <property type="entry name" value="Cystine-knot cytokines"/>
    <property type="match status" value="1"/>
</dbReference>
<dbReference type="SUPFAM" id="SSF57501">
    <property type="entry name" value="Cystine-knot cytokines"/>
    <property type="match status" value="1"/>
</dbReference>
<comment type="similarity">
    <text evidence="2 16">Belongs to the TGF-beta family.</text>
</comment>
<dbReference type="EMBL" id="JAGTTL010000019">
    <property type="protein sequence ID" value="KAK6307756.1"/>
    <property type="molecule type" value="Genomic_DNA"/>
</dbReference>
<evidence type="ECO:0000256" key="3">
    <source>
        <dbReference type="ARBA" id="ARBA00022473"/>
    </source>
</evidence>
<reference evidence="20 21" key="1">
    <citation type="submission" date="2021-04" db="EMBL/GenBank/DDBJ databases">
        <authorList>
            <person name="De Guttry C."/>
            <person name="Zahm M."/>
            <person name="Klopp C."/>
            <person name="Cabau C."/>
            <person name="Louis A."/>
            <person name="Berthelot C."/>
            <person name="Parey E."/>
            <person name="Roest Crollius H."/>
            <person name="Montfort J."/>
            <person name="Robinson-Rechavi M."/>
            <person name="Bucao C."/>
            <person name="Bouchez O."/>
            <person name="Gislard M."/>
            <person name="Lluch J."/>
            <person name="Milhes M."/>
            <person name="Lampietro C."/>
            <person name="Lopez Roques C."/>
            <person name="Donnadieu C."/>
            <person name="Braasch I."/>
            <person name="Desvignes T."/>
            <person name="Postlethwait J."/>
            <person name="Bobe J."/>
            <person name="Wedekind C."/>
            <person name="Guiguen Y."/>
        </authorList>
    </citation>
    <scope>NUCLEOTIDE SEQUENCE [LARGE SCALE GENOMIC DNA]</scope>
    <source>
        <strain evidence="20">Cs_M1</strain>
        <tissue evidence="20">Blood</tissue>
    </source>
</reference>
<dbReference type="Pfam" id="PF00688">
    <property type="entry name" value="TGFb_propeptide"/>
    <property type="match status" value="1"/>
</dbReference>
<protein>
    <recommendedName>
        <fullName evidence="14">Bone morphogenetic protein 7</fullName>
    </recommendedName>
    <alternativeName>
        <fullName evidence="15">Osteogenic protein 1</fullName>
    </alternativeName>
</protein>
<comment type="subcellular location">
    <subcellularLocation>
        <location evidence="1">Secreted</location>
    </subcellularLocation>
</comment>
<keyword evidence="6" id="KW-0732">Signal</keyword>
<keyword evidence="9 16" id="KW-0339">Growth factor</keyword>
<evidence type="ECO:0000256" key="7">
    <source>
        <dbReference type="ARBA" id="ARBA00022782"/>
    </source>
</evidence>
<dbReference type="Pfam" id="PF10401">
    <property type="entry name" value="IRF-3"/>
    <property type="match status" value="1"/>
</dbReference>
<sequence length="836" mass="94710">MAKTKELSKDVRDKTVDLHKAGMGYKTIAKQLAMFHRAAVWPVSQKLLSCSNLQETGVWGYCVFADTVFSNFTLDNEVHSSFIHRRLKSQERREMQREILSILGLPHRPRPHLHGKHNAAPMFMLDLYNAMSTEGKEDGYSYPYKPIFTTQGPPIATLQDNNFLNDADMVMSFVNLVEHDKDFLPIRRHHREFRFDLSRIPEGEAVTTAEFRIYKDFIHERFDNETFRISVYQVLEEHNDRESDLFLLDSRVIWAAEEGWLVFDLTVTSNQWVLNPGHNLGLQLALESTDGVSVNPRVAGLIGRSGPQNKQPFMVAFFKATEVHLRSIRSATGGTKQRNPNRSKGANKGQEALRVANIAENSSADQKQACKKHELYVSFRDLGWQDWIIAPEGYAAYYCEGECAFPLNSYMNATNHAIVQTLVHLINPDTIPKPCCAPTQLHAISVLYFDDSSNVILKKYRNMVAWAVYKGKYREGRDKADPTSWKTRLRCALNKSTDFQEVPEHSQLDVSEPYKPYCIQAETETETGRDSESLQTESQVIIQTVSSSAHLRNTVTHHPQFGCHRESEARDGRVNPSGGLDHVYYCSNTGTPQMDSSAPFTIFSPTLQISDFRVRVCLFYQDQLVVDVTTSTPDGCFILQGQVPLGNERIYGPCTAQQVPFPPPGVIHLPPCIAEAMGHLLPHLQRGVLVWVAPDGVFIKRFCQGRVYWSGPLAQHTDRPNKLNRERTCKLLNTPIFLKELHDYLKGAGPKPRYEIDLCFGEEFPDASPLKTRNLIIAQVANGMGSCPCLLSTYCRGARGWGHRRDHAFTHTSPWGRRKRVSHTPSPSAEETRTPF</sequence>
<name>A0AAN8LTB9_9TELE</name>
<keyword evidence="4" id="KW-0202">Cytokine</keyword>
<dbReference type="GO" id="GO:0030509">
    <property type="term" value="P:BMP signaling pathway"/>
    <property type="evidence" value="ECO:0007669"/>
    <property type="project" value="TreeGrafter"/>
</dbReference>
<comment type="subunit">
    <text evidence="13">Homodimer; disulfide-linked. Interacts with SOSTDC1. Interacts with TWSG1. Interacts with FBN1 (via N-terminal domain) and FBN2. Interacts with type I receptor ACVR1. Interacts with type II receptor ACVR2A. Interacts with NOG; this interaction inhibits canonical BMP signaling. Interacts with SCUBE3. Interacts with ERFE; the interaction inhibits BMP-induced transcription of HAMP. Interacts with TGFBR3.</text>
</comment>
<keyword evidence="10" id="KW-1015">Disulfide bond</keyword>
<evidence type="ECO:0000313" key="20">
    <source>
        <dbReference type="EMBL" id="KAK6307756.1"/>
    </source>
</evidence>
<dbReference type="PROSITE" id="PS51507">
    <property type="entry name" value="IRF_2"/>
    <property type="match status" value="1"/>
</dbReference>
<dbReference type="GO" id="GO:0060485">
    <property type="term" value="P:mesenchyme development"/>
    <property type="evidence" value="ECO:0007669"/>
    <property type="project" value="UniProtKB-ARBA"/>
</dbReference>
<dbReference type="GO" id="GO:0006357">
    <property type="term" value="P:regulation of transcription by RNA polymerase II"/>
    <property type="evidence" value="ECO:0007669"/>
    <property type="project" value="UniProtKB-ARBA"/>
</dbReference>
<dbReference type="Pfam" id="PF25787">
    <property type="entry name" value="HTH_SB"/>
    <property type="match status" value="1"/>
</dbReference>
<dbReference type="PRINTS" id="PR00267">
    <property type="entry name" value="INTFRNREGFCT"/>
</dbReference>
<dbReference type="PANTHER" id="PTHR11848:SF135">
    <property type="entry name" value="BONE MORPHOGENETIC PROTEIN 7"/>
    <property type="match status" value="1"/>
</dbReference>
<dbReference type="GO" id="GO:2000026">
    <property type="term" value="P:regulation of multicellular organismal development"/>
    <property type="evidence" value="ECO:0007669"/>
    <property type="project" value="UniProtKB-ARBA"/>
</dbReference>
<feature type="domain" description="IRF tryptophan pentad repeat" evidence="19">
    <location>
        <begin position="415"/>
        <end position="521"/>
    </location>
</feature>
<evidence type="ECO:0000256" key="11">
    <source>
        <dbReference type="ARBA" id="ARBA00023180"/>
    </source>
</evidence>
<dbReference type="SMART" id="SM00348">
    <property type="entry name" value="IRF"/>
    <property type="match status" value="1"/>
</dbReference>
<dbReference type="SMART" id="SM00204">
    <property type="entry name" value="TGFB"/>
    <property type="match status" value="1"/>
</dbReference>
<gene>
    <name evidence="20" type="ORF">J4Q44_G00210270</name>
</gene>
<feature type="domain" description="TGF-beta family profile" evidence="18">
    <location>
        <begin position="352"/>
        <end position="471"/>
    </location>
</feature>
<dbReference type="GO" id="GO:0051240">
    <property type="term" value="P:positive regulation of multicellular organismal process"/>
    <property type="evidence" value="ECO:0007669"/>
    <property type="project" value="UniProtKB-ARBA"/>
</dbReference>
<dbReference type="GO" id="GO:0045665">
    <property type="term" value="P:negative regulation of neuron differentiation"/>
    <property type="evidence" value="ECO:0007669"/>
    <property type="project" value="UniProtKB-ARBA"/>
</dbReference>
<evidence type="ECO:0000256" key="14">
    <source>
        <dbReference type="ARBA" id="ARBA00071099"/>
    </source>
</evidence>
<evidence type="ECO:0000259" key="19">
    <source>
        <dbReference type="PROSITE" id="PS51507"/>
    </source>
</evidence>
<dbReference type="PROSITE" id="PS51362">
    <property type="entry name" value="TGF_BETA_2"/>
    <property type="match status" value="1"/>
</dbReference>
<dbReference type="InterPro" id="IPR001839">
    <property type="entry name" value="TGF-b_C"/>
</dbReference>
<evidence type="ECO:0000259" key="18">
    <source>
        <dbReference type="PROSITE" id="PS51362"/>
    </source>
</evidence>
<evidence type="ECO:0000256" key="9">
    <source>
        <dbReference type="ARBA" id="ARBA00023030"/>
    </source>
</evidence>
<dbReference type="Gene3D" id="2.60.120.970">
    <property type="match status" value="1"/>
</dbReference>
<feature type="compositionally biased region" description="Polar residues" evidence="17">
    <location>
        <begin position="329"/>
        <end position="344"/>
    </location>
</feature>
<evidence type="ECO:0000256" key="10">
    <source>
        <dbReference type="ARBA" id="ARBA00023157"/>
    </source>
</evidence>
<dbReference type="GO" id="GO:0008285">
    <property type="term" value="P:negative regulation of cell population proliferation"/>
    <property type="evidence" value="ECO:0007669"/>
    <property type="project" value="UniProtKB-ARBA"/>
</dbReference>
<accession>A0AAN8LTB9</accession>
<dbReference type="PROSITE" id="PS00250">
    <property type="entry name" value="TGF_BETA_1"/>
    <property type="match status" value="1"/>
</dbReference>
<dbReference type="PANTHER" id="PTHR11848">
    <property type="entry name" value="TGF-BETA FAMILY"/>
    <property type="match status" value="1"/>
</dbReference>
<evidence type="ECO:0000256" key="8">
    <source>
        <dbReference type="ARBA" id="ARBA00022855"/>
    </source>
</evidence>
<dbReference type="GO" id="GO:0045597">
    <property type="term" value="P:positive regulation of cell differentiation"/>
    <property type="evidence" value="ECO:0007669"/>
    <property type="project" value="UniProtKB-ARBA"/>
</dbReference>
<proteinExistence type="inferred from homology"/>
<feature type="region of interest" description="Disordered" evidence="17">
    <location>
        <begin position="812"/>
        <end position="836"/>
    </location>
</feature>
<organism evidence="20 21">
    <name type="scientific">Coregonus suidteri</name>
    <dbReference type="NCBI Taxonomy" id="861788"/>
    <lineage>
        <taxon>Eukaryota</taxon>
        <taxon>Metazoa</taxon>
        <taxon>Chordata</taxon>
        <taxon>Craniata</taxon>
        <taxon>Vertebrata</taxon>
        <taxon>Euteleostomi</taxon>
        <taxon>Actinopterygii</taxon>
        <taxon>Neopterygii</taxon>
        <taxon>Teleostei</taxon>
        <taxon>Protacanthopterygii</taxon>
        <taxon>Salmoniformes</taxon>
        <taxon>Salmonidae</taxon>
        <taxon>Coregoninae</taxon>
        <taxon>Coregonus</taxon>
    </lineage>
</organism>
<keyword evidence="7" id="KW-0221">Differentiation</keyword>
<dbReference type="InterPro" id="IPR036388">
    <property type="entry name" value="WH-like_DNA-bd_sf"/>
</dbReference>
<dbReference type="GO" id="GO:0001823">
    <property type="term" value="P:mesonephros development"/>
    <property type="evidence" value="ECO:0007669"/>
    <property type="project" value="UniProtKB-ARBA"/>
</dbReference>
<dbReference type="Proteomes" id="UP001356427">
    <property type="component" value="Unassembled WGS sequence"/>
</dbReference>
<keyword evidence="11" id="KW-0325">Glycoprotein</keyword>
<dbReference type="SMART" id="SM01243">
    <property type="entry name" value="IRF-3"/>
    <property type="match status" value="1"/>
</dbReference>
<dbReference type="InterPro" id="IPR017855">
    <property type="entry name" value="SMAD-like_dom_sf"/>
</dbReference>
<keyword evidence="5" id="KW-0964">Secreted</keyword>
<dbReference type="SUPFAM" id="SSF49879">
    <property type="entry name" value="SMAD/FHA domain"/>
    <property type="match status" value="1"/>
</dbReference>
<dbReference type="InterPro" id="IPR036390">
    <property type="entry name" value="WH_DNA-bd_sf"/>
</dbReference>
<evidence type="ECO:0000256" key="4">
    <source>
        <dbReference type="ARBA" id="ARBA00022514"/>
    </source>
</evidence>
<dbReference type="InterPro" id="IPR001346">
    <property type="entry name" value="Interferon_reg_fact_DNA-bd_dom"/>
</dbReference>
<evidence type="ECO:0000256" key="1">
    <source>
        <dbReference type="ARBA" id="ARBA00004613"/>
    </source>
</evidence>
<dbReference type="FunFam" id="2.10.90.10:FF:000003">
    <property type="entry name" value="Bone morphogenetic protein 5"/>
    <property type="match status" value="1"/>
</dbReference>
<dbReference type="GO" id="GO:0045893">
    <property type="term" value="P:positive regulation of DNA-templated transcription"/>
    <property type="evidence" value="ECO:0007669"/>
    <property type="project" value="UniProtKB-ARBA"/>
</dbReference>
<dbReference type="InterPro" id="IPR015615">
    <property type="entry name" value="TGF-beta-rel"/>
</dbReference>
<evidence type="ECO:0000313" key="21">
    <source>
        <dbReference type="Proteomes" id="UP001356427"/>
    </source>
</evidence>
<dbReference type="FunFam" id="2.60.120.970:FF:000008">
    <property type="entry name" value="Bone morphogenetic protein 7"/>
    <property type="match status" value="1"/>
</dbReference>
<dbReference type="InterPro" id="IPR017948">
    <property type="entry name" value="TGFb_CS"/>
</dbReference>
<dbReference type="InterPro" id="IPR029034">
    <property type="entry name" value="Cystine-knot_cytokine"/>
</dbReference>
<dbReference type="GO" id="GO:0003700">
    <property type="term" value="F:DNA-binding transcription factor activity"/>
    <property type="evidence" value="ECO:0007669"/>
    <property type="project" value="InterPro"/>
</dbReference>
<dbReference type="GO" id="GO:0008083">
    <property type="term" value="F:growth factor activity"/>
    <property type="evidence" value="ECO:0007669"/>
    <property type="project" value="UniProtKB-KW"/>
</dbReference>
<dbReference type="InterPro" id="IPR019471">
    <property type="entry name" value="Interferon_reg_factor-3"/>
</dbReference>
<dbReference type="InterPro" id="IPR008984">
    <property type="entry name" value="SMAD_FHA_dom_sf"/>
</dbReference>
<dbReference type="GO" id="GO:0009966">
    <property type="term" value="P:regulation of signal transduction"/>
    <property type="evidence" value="ECO:0007669"/>
    <property type="project" value="UniProtKB-ARBA"/>
</dbReference>
<keyword evidence="21" id="KW-1185">Reference proteome</keyword>
<keyword evidence="3" id="KW-0217">Developmental protein</keyword>
<evidence type="ECO:0000256" key="12">
    <source>
        <dbReference type="ARBA" id="ARBA00023188"/>
    </source>
</evidence>
<dbReference type="Gene3D" id="1.10.10.10">
    <property type="entry name" value="Winged helix-like DNA-binding domain superfamily/Winged helix DNA-binding domain"/>
    <property type="match status" value="1"/>
</dbReference>
<evidence type="ECO:0000256" key="17">
    <source>
        <dbReference type="SAM" id="MobiDB-lite"/>
    </source>
</evidence>
<dbReference type="InterPro" id="IPR001111">
    <property type="entry name" value="TGF-b_propeptide"/>
</dbReference>
<dbReference type="Gene3D" id="2.60.200.10">
    <property type="match status" value="1"/>
</dbReference>
<dbReference type="GO" id="GO:0098609">
    <property type="term" value="P:cell-cell adhesion"/>
    <property type="evidence" value="ECO:0007669"/>
    <property type="project" value="UniProtKB-ARBA"/>
</dbReference>
<dbReference type="GO" id="GO:0001656">
    <property type="term" value="P:metanephros development"/>
    <property type="evidence" value="ECO:0007669"/>
    <property type="project" value="UniProtKB-ARBA"/>
</dbReference>
<evidence type="ECO:0000256" key="16">
    <source>
        <dbReference type="RuleBase" id="RU000354"/>
    </source>
</evidence>
<dbReference type="GO" id="GO:0051216">
    <property type="term" value="P:cartilage development"/>
    <property type="evidence" value="ECO:0007669"/>
    <property type="project" value="UniProtKB-KW"/>
</dbReference>
<dbReference type="SUPFAM" id="SSF46785">
    <property type="entry name" value="Winged helix' DNA-binding domain"/>
    <property type="match status" value="1"/>
</dbReference>
<evidence type="ECO:0000256" key="6">
    <source>
        <dbReference type="ARBA" id="ARBA00022729"/>
    </source>
</evidence>
<feature type="region of interest" description="Disordered" evidence="17">
    <location>
        <begin position="329"/>
        <end position="349"/>
    </location>
</feature>
<evidence type="ECO:0000256" key="2">
    <source>
        <dbReference type="ARBA" id="ARBA00006656"/>
    </source>
</evidence>
<dbReference type="Pfam" id="PF00019">
    <property type="entry name" value="TGF_beta"/>
    <property type="match status" value="1"/>
</dbReference>
<dbReference type="GO" id="GO:0001503">
    <property type="term" value="P:ossification"/>
    <property type="evidence" value="ECO:0007669"/>
    <property type="project" value="UniProtKB-KW"/>
</dbReference>
<dbReference type="GO" id="GO:0048812">
    <property type="term" value="P:neuron projection morphogenesis"/>
    <property type="evidence" value="ECO:0007669"/>
    <property type="project" value="UniProtKB-ARBA"/>
</dbReference>
<evidence type="ECO:0000256" key="5">
    <source>
        <dbReference type="ARBA" id="ARBA00022525"/>
    </source>
</evidence>
<dbReference type="GO" id="GO:0005615">
    <property type="term" value="C:extracellular space"/>
    <property type="evidence" value="ECO:0007669"/>
    <property type="project" value="UniProtKB-KW"/>
</dbReference>
<dbReference type="GO" id="GO:0000976">
    <property type="term" value="F:transcription cis-regulatory region binding"/>
    <property type="evidence" value="ECO:0007669"/>
    <property type="project" value="InterPro"/>
</dbReference>
<dbReference type="GO" id="GO:0005125">
    <property type="term" value="F:cytokine activity"/>
    <property type="evidence" value="ECO:0007669"/>
    <property type="project" value="UniProtKB-KW"/>
</dbReference>